<gene>
    <name evidence="4" type="ORF">SAMN05660462_00088</name>
</gene>
<comment type="pathway">
    <text evidence="3">Carbohydrate biosynthesis; dTDP-L-rhamnose biosynthesis.</text>
</comment>
<dbReference type="PANTHER" id="PTHR21047">
    <property type="entry name" value="DTDP-6-DEOXY-D-GLUCOSE-3,5 EPIMERASE"/>
    <property type="match status" value="1"/>
</dbReference>
<feature type="site" description="Participates in a stacking interaction with the thymidine ring of dTDP-4-oxo-6-deoxyglucose" evidence="2">
    <location>
        <position position="139"/>
    </location>
</feature>
<dbReference type="SUPFAM" id="SSF51182">
    <property type="entry name" value="RmlC-like cupins"/>
    <property type="match status" value="1"/>
</dbReference>
<dbReference type="GO" id="GO:0019305">
    <property type="term" value="P:dTDP-rhamnose biosynthetic process"/>
    <property type="evidence" value="ECO:0007669"/>
    <property type="project" value="UniProtKB-UniRule"/>
</dbReference>
<dbReference type="InterPro" id="IPR014710">
    <property type="entry name" value="RmlC-like_jellyroll"/>
</dbReference>
<evidence type="ECO:0000313" key="5">
    <source>
        <dbReference type="Proteomes" id="UP000198625"/>
    </source>
</evidence>
<dbReference type="EC" id="5.1.3.13" evidence="3"/>
<dbReference type="GO" id="GO:0008830">
    <property type="term" value="F:dTDP-4-dehydrorhamnose 3,5-epimerase activity"/>
    <property type="evidence" value="ECO:0007669"/>
    <property type="project" value="UniProtKB-UniRule"/>
</dbReference>
<evidence type="ECO:0000256" key="1">
    <source>
        <dbReference type="PIRSR" id="PIRSR600888-1"/>
    </source>
</evidence>
<name>A0A1H3K229_9FIRM</name>
<evidence type="ECO:0000256" key="3">
    <source>
        <dbReference type="RuleBase" id="RU364069"/>
    </source>
</evidence>
<dbReference type="Pfam" id="PF00908">
    <property type="entry name" value="dTDP_sugar_isom"/>
    <property type="match status" value="1"/>
</dbReference>
<dbReference type="EMBL" id="FNQE01000001">
    <property type="protein sequence ID" value="SDY45658.1"/>
    <property type="molecule type" value="Genomic_DNA"/>
</dbReference>
<accession>A0A1H3K229</accession>
<dbReference type="CDD" id="cd00438">
    <property type="entry name" value="cupin_RmlC"/>
    <property type="match status" value="1"/>
</dbReference>
<feature type="active site" description="Proton acceptor" evidence="1">
    <location>
        <position position="64"/>
    </location>
</feature>
<dbReference type="OrthoDB" id="9800680at2"/>
<reference evidence="5" key="1">
    <citation type="submission" date="2016-10" db="EMBL/GenBank/DDBJ databases">
        <authorList>
            <person name="Varghese N."/>
            <person name="Submissions S."/>
        </authorList>
    </citation>
    <scope>NUCLEOTIDE SEQUENCE [LARGE SCALE GENOMIC DNA]</scope>
    <source>
        <strain evidence="5">DSM 21650</strain>
    </source>
</reference>
<dbReference type="AlphaFoldDB" id="A0A1H3K229"/>
<dbReference type="GO" id="GO:0005829">
    <property type="term" value="C:cytosol"/>
    <property type="evidence" value="ECO:0007669"/>
    <property type="project" value="TreeGrafter"/>
</dbReference>
<dbReference type="GO" id="GO:0000271">
    <property type="term" value="P:polysaccharide biosynthetic process"/>
    <property type="evidence" value="ECO:0007669"/>
    <property type="project" value="TreeGrafter"/>
</dbReference>
<dbReference type="NCBIfam" id="TIGR01221">
    <property type="entry name" value="rmlC"/>
    <property type="match status" value="1"/>
</dbReference>
<organism evidence="4 5">
    <name type="scientific">Proteiniborus ethanoligenes</name>
    <dbReference type="NCBI Taxonomy" id="415015"/>
    <lineage>
        <taxon>Bacteria</taxon>
        <taxon>Bacillati</taxon>
        <taxon>Bacillota</taxon>
        <taxon>Clostridia</taxon>
        <taxon>Eubacteriales</taxon>
        <taxon>Proteiniborus</taxon>
    </lineage>
</organism>
<dbReference type="InterPro" id="IPR011051">
    <property type="entry name" value="RmlC_Cupin_sf"/>
</dbReference>
<comment type="function">
    <text evidence="3">Catalyzes the epimerization of the C3' and C5'positions of dTDP-6-deoxy-D-xylo-4-hexulose, forming dTDP-6-deoxy-L-lyxo-4-hexulose.</text>
</comment>
<feature type="active site" description="Proton donor" evidence="1">
    <location>
        <position position="133"/>
    </location>
</feature>
<proteinExistence type="inferred from homology"/>
<dbReference type="STRING" id="415015.SAMN05660462_00088"/>
<dbReference type="InterPro" id="IPR000888">
    <property type="entry name" value="RmlC-like"/>
</dbReference>
<dbReference type="PANTHER" id="PTHR21047:SF2">
    <property type="entry name" value="THYMIDINE DIPHOSPHO-4-KETO-RHAMNOSE 3,5-EPIMERASE"/>
    <property type="match status" value="1"/>
</dbReference>
<evidence type="ECO:0000256" key="2">
    <source>
        <dbReference type="PIRSR" id="PIRSR600888-3"/>
    </source>
</evidence>
<keyword evidence="3" id="KW-0413">Isomerase</keyword>
<comment type="catalytic activity">
    <reaction evidence="3">
        <text>dTDP-4-dehydro-6-deoxy-alpha-D-glucose = dTDP-4-dehydro-beta-L-rhamnose</text>
        <dbReference type="Rhea" id="RHEA:16969"/>
        <dbReference type="ChEBI" id="CHEBI:57649"/>
        <dbReference type="ChEBI" id="CHEBI:62830"/>
        <dbReference type="EC" id="5.1.3.13"/>
    </reaction>
</comment>
<dbReference type="Proteomes" id="UP000198625">
    <property type="component" value="Unassembled WGS sequence"/>
</dbReference>
<evidence type="ECO:0000313" key="4">
    <source>
        <dbReference type="EMBL" id="SDY45658.1"/>
    </source>
</evidence>
<dbReference type="RefSeq" id="WP_091725695.1">
    <property type="nucleotide sequence ID" value="NZ_FNQE01000001.1"/>
</dbReference>
<comment type="similarity">
    <text evidence="3">Belongs to the dTDP-4-dehydrorhamnose 3,5-epimerase family.</text>
</comment>
<keyword evidence="5" id="KW-1185">Reference proteome</keyword>
<dbReference type="UniPathway" id="UPA00124"/>
<sequence>MAKFNIINTDIEGLYIIEPKVFIDNRGYFSEIYNEAEFKNIGIYKSFLQDNISYSKKGVLRGLHFQHKRPQGKLTRVVNGQVYDVAVDLRVGSKTYGKWYGIVLSENNKKMLYIPEGFAHGFYVLSDFAIFEYKCTDYYVPSDQQGIIWNDSELGIEWPIDTSTDIILSEQDKKWGTVKDFQKCI</sequence>
<comment type="subunit">
    <text evidence="3">Homodimer.</text>
</comment>
<protein>
    <recommendedName>
        <fullName evidence="3">dTDP-4-dehydrorhamnose 3,5-epimerase</fullName>
        <ecNumber evidence="3">5.1.3.13</ecNumber>
    </recommendedName>
    <alternativeName>
        <fullName evidence="3">Thymidine diphospho-4-keto-rhamnose 3,5-epimerase</fullName>
    </alternativeName>
</protein>
<dbReference type="Gene3D" id="2.60.120.10">
    <property type="entry name" value="Jelly Rolls"/>
    <property type="match status" value="1"/>
</dbReference>